<dbReference type="RefSeq" id="WP_167960382.1">
    <property type="nucleotide sequence ID" value="NZ_JAATJJ010000001.1"/>
</dbReference>
<feature type="signal peptide" evidence="1">
    <location>
        <begin position="1"/>
        <end position="20"/>
    </location>
</feature>
<dbReference type="InterPro" id="IPR036249">
    <property type="entry name" value="Thioredoxin-like_sf"/>
</dbReference>
<keyword evidence="4" id="KW-1185">Reference proteome</keyword>
<comment type="caution">
    <text evidence="3">The sequence shown here is derived from an EMBL/GenBank/DDBJ whole genome shotgun (WGS) entry which is preliminary data.</text>
</comment>
<feature type="domain" description="Glutaredoxin" evidence="2">
    <location>
        <begin position="125"/>
        <end position="170"/>
    </location>
</feature>
<protein>
    <submittedName>
        <fullName evidence="3">Glutaredoxin</fullName>
    </submittedName>
</protein>
<keyword evidence="1" id="KW-0732">Signal</keyword>
<dbReference type="EMBL" id="JAATJJ010000001">
    <property type="protein sequence ID" value="NJB69971.1"/>
    <property type="molecule type" value="Genomic_DNA"/>
</dbReference>
<reference evidence="3 4" key="1">
    <citation type="submission" date="2020-03" db="EMBL/GenBank/DDBJ databases">
        <title>Genomic Encyclopedia of Type Strains, Phase IV (KMG-IV): sequencing the most valuable type-strain genomes for metagenomic binning, comparative biology and taxonomic classification.</title>
        <authorList>
            <person name="Goeker M."/>
        </authorList>
    </citation>
    <scope>NUCLEOTIDE SEQUENCE [LARGE SCALE GENOMIC DNA]</scope>
    <source>
        <strain evidence="3 4">DSM 29762</strain>
    </source>
</reference>
<dbReference type="Gene3D" id="3.40.30.10">
    <property type="entry name" value="Glutaredoxin"/>
    <property type="match status" value="1"/>
</dbReference>
<sequence length="206" mass="23549">MIKRLLFILFLTLNSLQAQEKPIKIEVKELPNRLAFYGLNETDTDYDVLFKVKGSNFRQSAAPPRLIRIPATSKVHLKTIVLFRGKTPTYSYEITANDSLSRRSLRKEFTIIEVPPKKIQPKKNVTVYSTDGCEPCSALVDSLNTNHYIFRQYNLNENPKIKEQLEKAYGSGILLDSLKAPILNLGGRLYRGIENYGQLLTELNKE</sequence>
<name>A0A846QPI8_9FLAO</name>
<evidence type="ECO:0000313" key="4">
    <source>
        <dbReference type="Proteomes" id="UP000590442"/>
    </source>
</evidence>
<evidence type="ECO:0000259" key="2">
    <source>
        <dbReference type="Pfam" id="PF00462"/>
    </source>
</evidence>
<gene>
    <name evidence="3" type="ORF">GGR42_000433</name>
</gene>
<evidence type="ECO:0000313" key="3">
    <source>
        <dbReference type="EMBL" id="NJB69971.1"/>
    </source>
</evidence>
<dbReference type="Proteomes" id="UP000590442">
    <property type="component" value="Unassembled WGS sequence"/>
</dbReference>
<dbReference type="Pfam" id="PF00462">
    <property type="entry name" value="Glutaredoxin"/>
    <property type="match status" value="1"/>
</dbReference>
<dbReference type="PROSITE" id="PS51354">
    <property type="entry name" value="GLUTAREDOXIN_2"/>
    <property type="match status" value="1"/>
</dbReference>
<evidence type="ECO:0000256" key="1">
    <source>
        <dbReference type="SAM" id="SignalP"/>
    </source>
</evidence>
<dbReference type="AlphaFoldDB" id="A0A846QPI8"/>
<dbReference type="SUPFAM" id="SSF52833">
    <property type="entry name" value="Thioredoxin-like"/>
    <property type="match status" value="1"/>
</dbReference>
<dbReference type="InterPro" id="IPR002109">
    <property type="entry name" value="Glutaredoxin"/>
</dbReference>
<organism evidence="3 4">
    <name type="scientific">Saonia flava</name>
    <dbReference type="NCBI Taxonomy" id="523696"/>
    <lineage>
        <taxon>Bacteria</taxon>
        <taxon>Pseudomonadati</taxon>
        <taxon>Bacteroidota</taxon>
        <taxon>Flavobacteriia</taxon>
        <taxon>Flavobacteriales</taxon>
        <taxon>Flavobacteriaceae</taxon>
        <taxon>Saonia</taxon>
    </lineage>
</organism>
<feature type="chain" id="PRO_5032422749" evidence="1">
    <location>
        <begin position="21"/>
        <end position="206"/>
    </location>
</feature>
<proteinExistence type="predicted"/>
<accession>A0A846QPI8</accession>